<reference evidence="4 5" key="1">
    <citation type="journal article" date="2009" name="J. Bacteriol.">
        <title>Genome sequence of Azotobacter vinelandii, an obligate aerobe specialized to support diverse anaerobic metabolic processes.</title>
        <authorList>
            <person name="Setubal J.C."/>
            <person name="dos Santos P."/>
            <person name="Goldman B.S."/>
            <person name="Ertesvag H."/>
            <person name="Espin G."/>
            <person name="Rubio L.M."/>
            <person name="Valla S."/>
            <person name="Almeida N.F."/>
            <person name="Balasubramanian D."/>
            <person name="Cromes L."/>
            <person name="Curatti L."/>
            <person name="Du Z."/>
            <person name="Godsy E."/>
            <person name="Goodner B."/>
            <person name="Hellner-Burris K."/>
            <person name="Hernandez J.A."/>
            <person name="Houmiel K."/>
            <person name="Imperial J."/>
            <person name="Kennedy C."/>
            <person name="Larson T.J."/>
            <person name="Latreille P."/>
            <person name="Ligon L.S."/>
            <person name="Lu J."/>
            <person name="Maerk M."/>
            <person name="Miller N.M."/>
            <person name="Norton S."/>
            <person name="O'Carroll I.P."/>
            <person name="Paulsen I."/>
            <person name="Raulfs E.C."/>
            <person name="Roemer R."/>
            <person name="Rosser J."/>
            <person name="Segura D."/>
            <person name="Slater S."/>
            <person name="Stricklin S.L."/>
            <person name="Studholme D.J."/>
            <person name="Sun J."/>
            <person name="Viana C.J."/>
            <person name="Wallin E."/>
            <person name="Wang B."/>
            <person name="Wheeler C."/>
            <person name="Zhu H."/>
            <person name="Dean D.R."/>
            <person name="Dixon R."/>
            <person name="Wood D."/>
        </authorList>
    </citation>
    <scope>NUCLEOTIDE SEQUENCE [LARGE SCALE GENOMIC DNA]</scope>
    <source>
        <strain evidence="5">DJ / ATCC BAA-1303</strain>
    </source>
</reference>
<comment type="subcellular location">
    <subcellularLocation>
        <location evidence="1">Periplasm</location>
    </subcellularLocation>
</comment>
<dbReference type="HOGENOM" id="CLU_037628_3_3_6"/>
<dbReference type="eggNOG" id="COG1879">
    <property type="taxonomic scope" value="Bacteria"/>
</dbReference>
<evidence type="ECO:0000256" key="2">
    <source>
        <dbReference type="ARBA" id="ARBA00007639"/>
    </source>
</evidence>
<dbReference type="GO" id="GO:0030288">
    <property type="term" value="C:outer membrane-bounded periplasmic space"/>
    <property type="evidence" value="ECO:0007669"/>
    <property type="project" value="TreeGrafter"/>
</dbReference>
<evidence type="ECO:0000256" key="1">
    <source>
        <dbReference type="ARBA" id="ARBA00004418"/>
    </source>
</evidence>
<evidence type="ECO:0000313" key="5">
    <source>
        <dbReference type="Proteomes" id="UP000002424"/>
    </source>
</evidence>
<dbReference type="InterPro" id="IPR050555">
    <property type="entry name" value="Bact_Solute-Bind_Prot2"/>
</dbReference>
<dbReference type="GO" id="GO:0030246">
    <property type="term" value="F:carbohydrate binding"/>
    <property type="evidence" value="ECO:0007669"/>
    <property type="project" value="TreeGrafter"/>
</dbReference>
<dbReference type="PANTHER" id="PTHR30036:SF7">
    <property type="entry name" value="ABC TRANSPORTER PERIPLASMIC-BINDING PROTEIN YPHF"/>
    <property type="match status" value="1"/>
</dbReference>
<dbReference type="Gene3D" id="3.40.50.2300">
    <property type="match status" value="2"/>
</dbReference>
<comment type="similarity">
    <text evidence="2">Belongs to the bacterial solute-binding protein 2 family.</text>
</comment>
<gene>
    <name evidence="4" type="ordered locus">Avin_49230</name>
</gene>
<dbReference type="AlphaFoldDB" id="C1DKB5"/>
<dbReference type="SUPFAM" id="SSF53822">
    <property type="entry name" value="Periplasmic binding protein-like I"/>
    <property type="match status" value="1"/>
</dbReference>
<dbReference type="PANTHER" id="PTHR30036">
    <property type="entry name" value="D-XYLOSE-BINDING PERIPLASMIC PROTEIN"/>
    <property type="match status" value="1"/>
</dbReference>
<protein>
    <submittedName>
        <fullName evidence="4">Periplasmic binding protein/LacI transcriptional regulator</fullName>
    </submittedName>
</protein>
<keyword evidence="5" id="KW-1185">Reference proteome</keyword>
<dbReference type="InterPro" id="IPR025997">
    <property type="entry name" value="SBP_2_dom"/>
</dbReference>
<dbReference type="EnsemblBacteria" id="ACO81020">
    <property type="protein sequence ID" value="ACO81020"/>
    <property type="gene ID" value="Avin_49230"/>
</dbReference>
<proteinExistence type="inferred from homology"/>
<accession>C1DKB5</accession>
<dbReference type="InterPro" id="IPR028082">
    <property type="entry name" value="Peripla_BP_I"/>
</dbReference>
<evidence type="ECO:0000259" key="3">
    <source>
        <dbReference type="Pfam" id="PF13407"/>
    </source>
</evidence>
<feature type="domain" description="Periplasmic binding protein" evidence="3">
    <location>
        <begin position="71"/>
        <end position="344"/>
    </location>
</feature>
<name>C1DKB5_AZOVD</name>
<evidence type="ECO:0000313" key="4">
    <source>
        <dbReference type="EMBL" id="ACO81020.1"/>
    </source>
</evidence>
<dbReference type="GO" id="GO:0055085">
    <property type="term" value="P:transmembrane transport"/>
    <property type="evidence" value="ECO:0007669"/>
    <property type="project" value="UniProtKB-ARBA"/>
</dbReference>
<organism evidence="4 5">
    <name type="scientific">Azotobacter vinelandii (strain DJ / ATCC BAA-1303)</name>
    <dbReference type="NCBI Taxonomy" id="322710"/>
    <lineage>
        <taxon>Bacteria</taxon>
        <taxon>Pseudomonadati</taxon>
        <taxon>Pseudomonadota</taxon>
        <taxon>Gammaproteobacteria</taxon>
        <taxon>Pseudomonadales</taxon>
        <taxon>Pseudomonadaceae</taxon>
        <taxon>Azotobacter</taxon>
    </lineage>
</organism>
<dbReference type="OrthoDB" id="3189720at2"/>
<dbReference type="STRING" id="322710.Avin_49230"/>
<dbReference type="Pfam" id="PF13407">
    <property type="entry name" value="Peripla_BP_4"/>
    <property type="match status" value="1"/>
</dbReference>
<dbReference type="KEGG" id="avn:Avin_49230"/>
<dbReference type="Proteomes" id="UP000002424">
    <property type="component" value="Chromosome"/>
</dbReference>
<dbReference type="EMBL" id="CP001157">
    <property type="protein sequence ID" value="ACO81020.1"/>
    <property type="molecule type" value="Genomic_DNA"/>
</dbReference>
<sequence>MARSYNQARPRSAHRWTTSVRPIRIAPFGSMERQGKGFTLKERPYPRFLSLAGPLFGALLASGADAEPLRFALVAKRVDHPFFIQAGEGCAEAARAQGDTCLLLGAAGPTHFRRQNQALEQALDMGLDGIALSVTHSQWLADHALKRASRTPLITFDSDLGPAERHLRLGYVGLDNQLFGRRLARLAQHFRPQGGRLCILSGNLQDTNLQERLQGIRRQLGAARDGDRLDGENGWRELNRCPLYSSDDQQTALLQLATLLDGNSVDVVISIAAWPSLQAATFRQRLGELGEHVSHPVIIMTTNEPDAAQLELLDEGLVQAYLDIDSREMGRQSYWMLKRLAQGKTVPKDLLIDDRVVYLYLSGSSAPPDRPPATEP</sequence>